<accession>A0A1G2MJ82</accession>
<evidence type="ECO:0000313" key="1">
    <source>
        <dbReference type="EMBL" id="OHA23918.1"/>
    </source>
</evidence>
<sequence>MNASEFGCGAGHELAITAAKVGWELTDFSELTQSEDKCRQVLSFLRGRAEIKSLEHIINCDVPVFVPNNWEVLPETEQLPNRVRGLVKFDPKKIILHLANGQKGAKCIVGNELRLELAKERVYTAHILDYLLRPENQHLIPEEWKGKAIFFWGTIYRDSGDLCVRCLYWFGGRWCWGCFWLVFDFRVGDPAAVSAS</sequence>
<protein>
    <submittedName>
        <fullName evidence="1">Uncharacterized protein</fullName>
    </submittedName>
</protein>
<reference evidence="1 2" key="1">
    <citation type="journal article" date="2016" name="Nat. Commun.">
        <title>Thousands of microbial genomes shed light on interconnected biogeochemical processes in an aquifer system.</title>
        <authorList>
            <person name="Anantharaman K."/>
            <person name="Brown C.T."/>
            <person name="Hug L.A."/>
            <person name="Sharon I."/>
            <person name="Castelle C.J."/>
            <person name="Probst A.J."/>
            <person name="Thomas B.C."/>
            <person name="Singh A."/>
            <person name="Wilkins M.J."/>
            <person name="Karaoz U."/>
            <person name="Brodie E.L."/>
            <person name="Williams K.H."/>
            <person name="Hubbard S.S."/>
            <person name="Banfield J.F."/>
        </authorList>
    </citation>
    <scope>NUCLEOTIDE SEQUENCE [LARGE SCALE GENOMIC DNA]</scope>
</reference>
<gene>
    <name evidence="1" type="ORF">A3D50_02415</name>
</gene>
<proteinExistence type="predicted"/>
<organism evidence="1 2">
    <name type="scientific">Candidatus Taylorbacteria bacterium RIFCSPHIGHO2_02_FULL_44_12</name>
    <dbReference type="NCBI Taxonomy" id="1802308"/>
    <lineage>
        <taxon>Bacteria</taxon>
        <taxon>Candidatus Tayloriibacteriota</taxon>
    </lineage>
</organism>
<dbReference type="Proteomes" id="UP000178413">
    <property type="component" value="Unassembled WGS sequence"/>
</dbReference>
<name>A0A1G2MJ82_9BACT</name>
<dbReference type="EMBL" id="MHRM01000015">
    <property type="protein sequence ID" value="OHA23918.1"/>
    <property type="molecule type" value="Genomic_DNA"/>
</dbReference>
<dbReference type="AlphaFoldDB" id="A0A1G2MJ82"/>
<comment type="caution">
    <text evidence="1">The sequence shown here is derived from an EMBL/GenBank/DDBJ whole genome shotgun (WGS) entry which is preliminary data.</text>
</comment>
<evidence type="ECO:0000313" key="2">
    <source>
        <dbReference type="Proteomes" id="UP000178413"/>
    </source>
</evidence>